<dbReference type="InterPro" id="IPR042089">
    <property type="entry name" value="Peptidase_M13_dom_2"/>
</dbReference>
<proteinExistence type="predicted"/>
<name>A0A9X0CQ75_9CNID</name>
<gene>
    <name evidence="1" type="primary">ECE2_6</name>
    <name evidence="1" type="ORF">OS493_033793</name>
</gene>
<dbReference type="PROSITE" id="PS51885">
    <property type="entry name" value="NEPRILYSIN"/>
    <property type="match status" value="1"/>
</dbReference>
<dbReference type="InterPro" id="IPR024079">
    <property type="entry name" value="MetalloPept_cat_dom_sf"/>
</dbReference>
<dbReference type="Gene3D" id="3.40.390.10">
    <property type="entry name" value="Collagenase (Catalytic Domain)"/>
    <property type="match status" value="1"/>
</dbReference>
<dbReference type="SUPFAM" id="SSF55486">
    <property type="entry name" value="Metalloproteases ('zincins'), catalytic domain"/>
    <property type="match status" value="1"/>
</dbReference>
<dbReference type="AlphaFoldDB" id="A0A9X0CQ75"/>
<reference evidence="1" key="1">
    <citation type="submission" date="2023-01" db="EMBL/GenBank/DDBJ databases">
        <title>Genome assembly of the deep-sea coral Lophelia pertusa.</title>
        <authorList>
            <person name="Herrera S."/>
            <person name="Cordes E."/>
        </authorList>
    </citation>
    <scope>NUCLEOTIDE SEQUENCE</scope>
    <source>
        <strain evidence="1">USNM1676648</strain>
        <tissue evidence="1">Polyp</tissue>
    </source>
</reference>
<accession>A0A9X0CQ75</accession>
<dbReference type="Gene3D" id="1.10.1380.10">
    <property type="entry name" value="Neutral endopeptidase , domain2"/>
    <property type="match status" value="1"/>
</dbReference>
<dbReference type="InterPro" id="IPR000718">
    <property type="entry name" value="Peptidase_M13"/>
</dbReference>
<dbReference type="OrthoDB" id="6475849at2759"/>
<dbReference type="GO" id="GO:0006508">
    <property type="term" value="P:proteolysis"/>
    <property type="evidence" value="ECO:0007669"/>
    <property type="project" value="InterPro"/>
</dbReference>
<dbReference type="Proteomes" id="UP001163046">
    <property type="component" value="Unassembled WGS sequence"/>
</dbReference>
<evidence type="ECO:0000313" key="1">
    <source>
        <dbReference type="EMBL" id="KAJ7370168.1"/>
    </source>
</evidence>
<comment type="caution">
    <text evidence="1">The sequence shown here is derived from an EMBL/GenBank/DDBJ whole genome shotgun (WGS) entry which is preliminary data.</text>
</comment>
<evidence type="ECO:0000313" key="2">
    <source>
        <dbReference type="Proteomes" id="UP001163046"/>
    </source>
</evidence>
<keyword evidence="2" id="KW-1185">Reference proteome</keyword>
<keyword evidence="1" id="KW-0378">Hydrolase</keyword>
<dbReference type="GO" id="GO:0004222">
    <property type="term" value="F:metalloendopeptidase activity"/>
    <property type="evidence" value="ECO:0007669"/>
    <property type="project" value="UniProtKB-EC"/>
</dbReference>
<sequence>MSLSRTVDTLPWMSDDTKVNAIEKANAIAEDIGYPSYIKNPSELASKIKGLKVEADKLFETIVNAKGFIADLSYSSLDKPVDREQWFFGPVTSERLLLAEAKPNCFPGGHFATTILQSEIP</sequence>
<protein>
    <submittedName>
        <fullName evidence="1">Endothelin-converting enzyme 2</fullName>
        <ecNumber evidence="1">3.4.24.71</ecNumber>
    </submittedName>
</protein>
<dbReference type="EC" id="3.4.24.71" evidence="1"/>
<dbReference type="EMBL" id="MU826871">
    <property type="protein sequence ID" value="KAJ7370168.1"/>
    <property type="molecule type" value="Genomic_DNA"/>
</dbReference>
<organism evidence="1 2">
    <name type="scientific">Desmophyllum pertusum</name>
    <dbReference type="NCBI Taxonomy" id="174260"/>
    <lineage>
        <taxon>Eukaryota</taxon>
        <taxon>Metazoa</taxon>
        <taxon>Cnidaria</taxon>
        <taxon>Anthozoa</taxon>
        <taxon>Hexacorallia</taxon>
        <taxon>Scleractinia</taxon>
        <taxon>Caryophylliina</taxon>
        <taxon>Caryophylliidae</taxon>
        <taxon>Desmophyllum</taxon>
    </lineage>
</organism>